<proteinExistence type="predicted"/>
<keyword evidence="1" id="KW-0472">Membrane</keyword>
<sequence>MNPLTWLTDWFERRYTKQALARLSAVLVVALLTTQLLFVWYFGSVGLSMGKTAYSNDDRTVVVDASELREIEREYNTTHEEGWCLYGSKNRTHIRVTEVVRAQTIFQREDRIAFTCIPETASQVAAGQNPRLIGNVHSHVGYNESHLSRLDVMLLGRVSPVVTVMGVYTERDGVEFFTTESLNEPLDKETV</sequence>
<keyword evidence="1" id="KW-1133">Transmembrane helix</keyword>
<evidence type="ECO:0000313" key="2">
    <source>
        <dbReference type="EMBL" id="MFD1589208.1"/>
    </source>
</evidence>
<dbReference type="AlphaFoldDB" id="A0ABD6CIG0"/>
<comment type="caution">
    <text evidence="2">The sequence shown here is derived from an EMBL/GenBank/DDBJ whole genome shotgun (WGS) entry which is preliminary data.</text>
</comment>
<keyword evidence="3" id="KW-1185">Reference proteome</keyword>
<reference evidence="2 3" key="1">
    <citation type="journal article" date="2019" name="Int. J. Syst. Evol. Microbiol.">
        <title>The Global Catalogue of Microorganisms (GCM) 10K type strain sequencing project: providing services to taxonomists for standard genome sequencing and annotation.</title>
        <authorList>
            <consortium name="The Broad Institute Genomics Platform"/>
            <consortium name="The Broad Institute Genome Sequencing Center for Infectious Disease"/>
            <person name="Wu L."/>
            <person name="Ma J."/>
        </authorList>
    </citation>
    <scope>NUCLEOTIDE SEQUENCE [LARGE SCALE GENOMIC DNA]</scope>
    <source>
        <strain evidence="2 3">CGMCC 1.12125</strain>
    </source>
</reference>
<evidence type="ECO:0000313" key="3">
    <source>
        <dbReference type="Proteomes" id="UP001597119"/>
    </source>
</evidence>
<gene>
    <name evidence="2" type="ORF">ACFR9U_19700</name>
</gene>
<accession>A0ABD6CIG0</accession>
<dbReference type="Proteomes" id="UP001597119">
    <property type="component" value="Unassembled WGS sequence"/>
</dbReference>
<name>A0ABD6CIG0_9EURY</name>
<dbReference type="RefSeq" id="WP_247378886.1">
    <property type="nucleotide sequence ID" value="NZ_JALLGV010000005.1"/>
</dbReference>
<keyword evidence="1" id="KW-0812">Transmembrane</keyword>
<protein>
    <recommendedName>
        <fullName evidence="4">ABC transporter permease</fullName>
    </recommendedName>
</protein>
<evidence type="ECO:0008006" key="4">
    <source>
        <dbReference type="Google" id="ProtNLM"/>
    </source>
</evidence>
<feature type="transmembrane region" description="Helical" evidence="1">
    <location>
        <begin position="20"/>
        <end position="42"/>
    </location>
</feature>
<dbReference type="EMBL" id="JBHUDJ010000014">
    <property type="protein sequence ID" value="MFD1589208.1"/>
    <property type="molecule type" value="Genomic_DNA"/>
</dbReference>
<evidence type="ECO:0000256" key="1">
    <source>
        <dbReference type="SAM" id="Phobius"/>
    </source>
</evidence>
<organism evidence="2 3">
    <name type="scientific">Halorientalis brevis</name>
    <dbReference type="NCBI Taxonomy" id="1126241"/>
    <lineage>
        <taxon>Archaea</taxon>
        <taxon>Methanobacteriati</taxon>
        <taxon>Methanobacteriota</taxon>
        <taxon>Stenosarchaea group</taxon>
        <taxon>Halobacteria</taxon>
        <taxon>Halobacteriales</taxon>
        <taxon>Haloarculaceae</taxon>
        <taxon>Halorientalis</taxon>
    </lineage>
</organism>